<gene>
    <name evidence="1" type="ORF">HDK90DRAFT_461337</name>
</gene>
<dbReference type="EMBL" id="JBBWRZ010000001">
    <property type="protein sequence ID" value="KAK8246509.1"/>
    <property type="molecule type" value="Genomic_DNA"/>
</dbReference>
<sequence length="320" mass="36747">MADQNPFHTAPNCICGDNLSNWPASSSVHSRNLHSLRMDEFGLDVSGDFDDWNGCFDEIGINQKLKDTIMLPKIAAICCIFSAKHWVREVVEERFGFLRHLEDGGDPAHQTSIADFDVARKLPGNTASWQAGYNDFSGVGRAACFTPQKEVADQYAKWAKSRSPDQEVLVAKIFVPDQLFEKLDTQYLFCEDPGRPQDDWKRIFWHSRNGRRLPKGFPWVEKKDLLNGHILNWLRRNFRNQQEFDCETLNIQDAFHVNGKPAIQWTCMTSVAERYSLRSCARERSHSSQLVPTTTRNLTFESMLTQCACTRLLPRRPECD</sequence>
<reference evidence="1 2" key="1">
    <citation type="submission" date="2024-04" db="EMBL/GenBank/DDBJ databases">
        <title>Phyllosticta paracitricarpa is synonymous to the EU quarantine fungus P. citricarpa based on phylogenomic analyses.</title>
        <authorList>
            <consortium name="Lawrence Berkeley National Laboratory"/>
            <person name="Van Ingen-Buijs V.A."/>
            <person name="Van Westerhoven A.C."/>
            <person name="Haridas S."/>
            <person name="Skiadas P."/>
            <person name="Martin F."/>
            <person name="Groenewald J.Z."/>
            <person name="Crous P.W."/>
            <person name="Seidl M.F."/>
        </authorList>
    </citation>
    <scope>NUCLEOTIDE SEQUENCE [LARGE SCALE GENOMIC DNA]</scope>
    <source>
        <strain evidence="1 2">CBS 123374</strain>
    </source>
</reference>
<protein>
    <submittedName>
        <fullName evidence="1">Uncharacterized protein</fullName>
    </submittedName>
</protein>
<accession>A0ABR1Z282</accession>
<organism evidence="1 2">
    <name type="scientific">Phyllosticta capitalensis</name>
    <dbReference type="NCBI Taxonomy" id="121624"/>
    <lineage>
        <taxon>Eukaryota</taxon>
        <taxon>Fungi</taxon>
        <taxon>Dikarya</taxon>
        <taxon>Ascomycota</taxon>
        <taxon>Pezizomycotina</taxon>
        <taxon>Dothideomycetes</taxon>
        <taxon>Dothideomycetes incertae sedis</taxon>
        <taxon>Botryosphaeriales</taxon>
        <taxon>Phyllostictaceae</taxon>
        <taxon>Phyllosticta</taxon>
    </lineage>
</organism>
<evidence type="ECO:0000313" key="2">
    <source>
        <dbReference type="Proteomes" id="UP001492380"/>
    </source>
</evidence>
<comment type="caution">
    <text evidence="1">The sequence shown here is derived from an EMBL/GenBank/DDBJ whole genome shotgun (WGS) entry which is preliminary data.</text>
</comment>
<dbReference type="Proteomes" id="UP001492380">
    <property type="component" value="Unassembled WGS sequence"/>
</dbReference>
<proteinExistence type="predicted"/>
<keyword evidence="2" id="KW-1185">Reference proteome</keyword>
<name>A0ABR1Z282_9PEZI</name>
<evidence type="ECO:0000313" key="1">
    <source>
        <dbReference type="EMBL" id="KAK8246509.1"/>
    </source>
</evidence>